<dbReference type="Gene3D" id="1.25.40.380">
    <property type="entry name" value="Protein of unknown function DUF1810"/>
    <property type="match status" value="1"/>
</dbReference>
<gene>
    <name evidence="1" type="ORF">P0Y65_16680</name>
</gene>
<sequence length="162" mass="18162">MQQPGFAQTSNTLSPRRSFGGGSFIAKFLEAQNQVYPQVLGELRAGQKRSHWMWFVFPQIAGLGRTATARHFAIDSLDQAEAYLAHPILATRLRECTQAVLLHGPGGVAPRSLSQIFGYPDDLKFHSSMTLFHRADPDDEVFIRALRAFFRSREDQATVDLL</sequence>
<protein>
    <submittedName>
        <fullName evidence="1">DUF1810 domain-containing protein</fullName>
    </submittedName>
</protein>
<dbReference type="EMBL" id="CP119312">
    <property type="protein sequence ID" value="WEK03808.1"/>
    <property type="molecule type" value="Genomic_DNA"/>
</dbReference>
<dbReference type="Pfam" id="PF08837">
    <property type="entry name" value="DUF1810"/>
    <property type="match status" value="1"/>
</dbReference>
<dbReference type="AlphaFoldDB" id="A0AAJ5VS50"/>
<dbReference type="InterPro" id="IPR014937">
    <property type="entry name" value="DUF1810"/>
</dbReference>
<accession>A0AAJ5VS50</accession>
<dbReference type="Proteomes" id="UP001217476">
    <property type="component" value="Chromosome"/>
</dbReference>
<proteinExistence type="predicted"/>
<dbReference type="PIRSF" id="PIRSF008546">
    <property type="entry name" value="UCP008546"/>
    <property type="match status" value="1"/>
</dbReference>
<evidence type="ECO:0000313" key="1">
    <source>
        <dbReference type="EMBL" id="WEK03808.1"/>
    </source>
</evidence>
<dbReference type="SUPFAM" id="SSF140736">
    <property type="entry name" value="Rv1873-like"/>
    <property type="match status" value="1"/>
</dbReference>
<reference evidence="1" key="1">
    <citation type="submission" date="2023-03" db="EMBL/GenBank/DDBJ databases">
        <title>Andean soil-derived lignocellulolytic bacterial consortium as a source of novel taxa and putative plastic-active enzymes.</title>
        <authorList>
            <person name="Diaz-Garcia L."/>
            <person name="Chuvochina M."/>
            <person name="Feuerriegel G."/>
            <person name="Bunk B."/>
            <person name="Sproer C."/>
            <person name="Streit W.R."/>
            <person name="Rodriguez L.M."/>
            <person name="Overmann J."/>
            <person name="Jimenez D.J."/>
        </authorList>
    </citation>
    <scope>NUCLEOTIDE SEQUENCE</scope>
    <source>
        <strain evidence="1">MAG 4196</strain>
    </source>
</reference>
<dbReference type="InterPro" id="IPR036287">
    <property type="entry name" value="Rv1873-like_sf"/>
</dbReference>
<organism evidence="1 2">
    <name type="scientific">Candidatus Devosia phytovorans</name>
    <dbReference type="NCBI Taxonomy" id="3121372"/>
    <lineage>
        <taxon>Bacteria</taxon>
        <taxon>Pseudomonadati</taxon>
        <taxon>Pseudomonadota</taxon>
        <taxon>Alphaproteobacteria</taxon>
        <taxon>Hyphomicrobiales</taxon>
        <taxon>Devosiaceae</taxon>
        <taxon>Devosia</taxon>
    </lineage>
</organism>
<evidence type="ECO:0000313" key="2">
    <source>
        <dbReference type="Proteomes" id="UP001217476"/>
    </source>
</evidence>
<name>A0AAJ5VS50_9HYPH</name>